<keyword evidence="1" id="KW-0863">Zinc-finger</keyword>
<dbReference type="InterPro" id="IPR013087">
    <property type="entry name" value="Znf_C2H2_type"/>
</dbReference>
<keyword evidence="1" id="KW-0479">Metal-binding</keyword>
<feature type="domain" description="C2H2-type" evidence="3">
    <location>
        <begin position="54"/>
        <end position="78"/>
    </location>
</feature>
<dbReference type="PANTHER" id="PTHR23225:SF2">
    <property type="entry name" value="AT09679P-RELATED"/>
    <property type="match status" value="1"/>
</dbReference>
<organism evidence="4 5">
    <name type="scientific">Sporothrix stenoceras</name>
    <dbReference type="NCBI Taxonomy" id="5173"/>
    <lineage>
        <taxon>Eukaryota</taxon>
        <taxon>Fungi</taxon>
        <taxon>Dikarya</taxon>
        <taxon>Ascomycota</taxon>
        <taxon>Pezizomycotina</taxon>
        <taxon>Sordariomycetes</taxon>
        <taxon>Sordariomycetidae</taxon>
        <taxon>Ophiostomatales</taxon>
        <taxon>Ophiostomataceae</taxon>
        <taxon>Sporothrix</taxon>
    </lineage>
</organism>
<feature type="compositionally biased region" description="Basic and acidic residues" evidence="2">
    <location>
        <begin position="358"/>
        <end position="368"/>
    </location>
</feature>
<gene>
    <name evidence="4" type="ORF">Sste5346_000300</name>
</gene>
<reference evidence="4 5" key="1">
    <citation type="journal article" date="2024" name="IMA Fungus">
        <title>IMA Genome - F19 : A genome assembly and annotation guide to empower mycologists, including annotated draft genome sequences of Ceratocystis pirilliformis, Diaporthe australafricana, Fusarium ophioides, Paecilomyces lecythidis, and Sporothrix stenoceras.</title>
        <authorList>
            <person name="Aylward J."/>
            <person name="Wilson A.M."/>
            <person name="Visagie C.M."/>
            <person name="Spraker J."/>
            <person name="Barnes I."/>
            <person name="Buitendag C."/>
            <person name="Ceriani C."/>
            <person name="Del Mar Angel L."/>
            <person name="du Plessis D."/>
            <person name="Fuchs T."/>
            <person name="Gasser K."/>
            <person name="Kramer D."/>
            <person name="Li W."/>
            <person name="Munsamy K."/>
            <person name="Piso A."/>
            <person name="Price J.L."/>
            <person name="Sonnekus B."/>
            <person name="Thomas C."/>
            <person name="van der Nest A."/>
            <person name="van Dijk A."/>
            <person name="van Heerden A."/>
            <person name="van Vuuren N."/>
            <person name="Yilmaz N."/>
            <person name="Duong T.A."/>
            <person name="van der Merwe N.A."/>
            <person name="Wingfield M.J."/>
            <person name="Wingfield B.D."/>
        </authorList>
    </citation>
    <scope>NUCLEOTIDE SEQUENCE [LARGE SCALE GENOMIC DNA]</scope>
    <source>
        <strain evidence="4 5">CMW 5346</strain>
    </source>
</reference>
<dbReference type="PANTHER" id="PTHR23225">
    <property type="entry name" value="ZINC FINGER PROTEIN"/>
    <property type="match status" value="1"/>
</dbReference>
<keyword evidence="1" id="KW-0862">Zinc</keyword>
<evidence type="ECO:0000256" key="2">
    <source>
        <dbReference type="SAM" id="MobiDB-lite"/>
    </source>
</evidence>
<proteinExistence type="predicted"/>
<dbReference type="PROSITE" id="PS00028">
    <property type="entry name" value="ZINC_FINGER_C2H2_1"/>
    <property type="match status" value="1"/>
</dbReference>
<dbReference type="Gene3D" id="3.30.160.60">
    <property type="entry name" value="Classic Zinc Finger"/>
    <property type="match status" value="1"/>
</dbReference>
<evidence type="ECO:0000259" key="3">
    <source>
        <dbReference type="PROSITE" id="PS50157"/>
    </source>
</evidence>
<feature type="compositionally biased region" description="Basic and acidic residues" evidence="2">
    <location>
        <begin position="317"/>
        <end position="348"/>
    </location>
</feature>
<dbReference type="PROSITE" id="PS50157">
    <property type="entry name" value="ZINC_FINGER_C2H2_2"/>
    <property type="match status" value="1"/>
</dbReference>
<evidence type="ECO:0000313" key="4">
    <source>
        <dbReference type="EMBL" id="KAL1903671.1"/>
    </source>
</evidence>
<feature type="region of interest" description="Disordered" evidence="2">
    <location>
        <begin position="272"/>
        <end position="385"/>
    </location>
</feature>
<dbReference type="Proteomes" id="UP001583186">
    <property type="component" value="Unassembled WGS sequence"/>
</dbReference>
<evidence type="ECO:0000313" key="5">
    <source>
        <dbReference type="Proteomes" id="UP001583186"/>
    </source>
</evidence>
<evidence type="ECO:0000256" key="1">
    <source>
        <dbReference type="PROSITE-ProRule" id="PRU00042"/>
    </source>
</evidence>
<sequence length="385" mass="43505">MIPNAHQQQEQQGISQQELSRQLVESGLSERDAMLVAAAQKPFKISIKLAGQNHMCNECNAGFKDVDSLRNHVRKQHTRPFHCVFNWAGCESTFASKNEWKRHVMSQHILLHYWVCQVELCSKVVNKAPGAAHSSFSLPNGAIFNRKDLFTQHLRRMHTPTHVRKLMKQAKMAHKTANHPAIMEWENRMKDLQEDGRKPRCQLPDFMICPSPGCGVEFHGQGAWDDRMEHVARHLEGAAAGRETLVSFGGKSDPTLTNWATRPMVGIAKRVGPDSWQLDNPLRPEIREWTGNDDDMAVDNPPRTEAGEQVLPSSEKPLPEEVVHDKEETEQRHDSPSDEKSSRERSKSVIEVAIPHSPIRDDSSEHGPEQNSDPEQTTEKGTAKD</sequence>
<name>A0ABR3ZUG5_9PEZI</name>
<dbReference type="EMBL" id="JAWCUI010000001">
    <property type="protein sequence ID" value="KAL1903671.1"/>
    <property type="molecule type" value="Genomic_DNA"/>
</dbReference>
<comment type="caution">
    <text evidence="4">The sequence shown here is derived from an EMBL/GenBank/DDBJ whole genome shotgun (WGS) entry which is preliminary data.</text>
</comment>
<protein>
    <recommendedName>
        <fullName evidence="3">C2H2-type domain-containing protein</fullName>
    </recommendedName>
</protein>
<accession>A0ABR3ZUG5</accession>
<keyword evidence="5" id="KW-1185">Reference proteome</keyword>
<dbReference type="SMART" id="SM00355">
    <property type="entry name" value="ZnF_C2H2"/>
    <property type="match status" value="2"/>
</dbReference>
<dbReference type="InterPro" id="IPR039970">
    <property type="entry name" value="TF_Grauzone"/>
</dbReference>